<proteinExistence type="predicted"/>
<organism evidence="1 2">
    <name type="scientific">Desulfosporosinus metallidurans</name>
    <dbReference type="NCBI Taxonomy" id="1888891"/>
    <lineage>
        <taxon>Bacteria</taxon>
        <taxon>Bacillati</taxon>
        <taxon>Bacillota</taxon>
        <taxon>Clostridia</taxon>
        <taxon>Eubacteriales</taxon>
        <taxon>Desulfitobacteriaceae</taxon>
        <taxon>Desulfosporosinus</taxon>
    </lineage>
</organism>
<keyword evidence="2" id="KW-1185">Reference proteome</keyword>
<dbReference type="EMBL" id="MLBF01000061">
    <property type="protein sequence ID" value="OLN27230.1"/>
    <property type="molecule type" value="Genomic_DNA"/>
</dbReference>
<dbReference type="AlphaFoldDB" id="A0A1Q8QIR6"/>
<dbReference type="Proteomes" id="UP000186102">
    <property type="component" value="Unassembled WGS sequence"/>
</dbReference>
<protein>
    <submittedName>
        <fullName evidence="1">Uncharacterized protein</fullName>
    </submittedName>
</protein>
<dbReference type="STRING" id="1888891.DSOL_4655"/>
<sequence>MLYSYLRACSFKLLIIAHNFRQLARFFKEDIRKKVIEKLSASKQGIPVSI</sequence>
<name>A0A1Q8QIR6_9FIRM</name>
<comment type="caution">
    <text evidence="1">The sequence shown here is derived from an EMBL/GenBank/DDBJ whole genome shotgun (WGS) entry which is preliminary data.</text>
</comment>
<reference evidence="1 2" key="1">
    <citation type="submission" date="2016-09" db="EMBL/GenBank/DDBJ databases">
        <title>Complete genome of Desulfosporosinus sp. OL.</title>
        <authorList>
            <person name="Mardanov A."/>
            <person name="Beletsky A."/>
            <person name="Panova A."/>
            <person name="Karnachuk O."/>
            <person name="Ravin N."/>
        </authorList>
    </citation>
    <scope>NUCLEOTIDE SEQUENCE [LARGE SCALE GENOMIC DNA]</scope>
    <source>
        <strain evidence="1 2">OL</strain>
    </source>
</reference>
<accession>A0A1Q8QIR6</accession>
<evidence type="ECO:0000313" key="1">
    <source>
        <dbReference type="EMBL" id="OLN27230.1"/>
    </source>
</evidence>
<evidence type="ECO:0000313" key="2">
    <source>
        <dbReference type="Proteomes" id="UP000186102"/>
    </source>
</evidence>
<gene>
    <name evidence="1" type="ORF">DSOL_4655</name>
</gene>